<organism evidence="3 4">
    <name type="scientific">Linum trigynum</name>
    <dbReference type="NCBI Taxonomy" id="586398"/>
    <lineage>
        <taxon>Eukaryota</taxon>
        <taxon>Viridiplantae</taxon>
        <taxon>Streptophyta</taxon>
        <taxon>Embryophyta</taxon>
        <taxon>Tracheophyta</taxon>
        <taxon>Spermatophyta</taxon>
        <taxon>Magnoliopsida</taxon>
        <taxon>eudicotyledons</taxon>
        <taxon>Gunneridae</taxon>
        <taxon>Pentapetalae</taxon>
        <taxon>rosids</taxon>
        <taxon>fabids</taxon>
        <taxon>Malpighiales</taxon>
        <taxon>Linaceae</taxon>
        <taxon>Linum</taxon>
    </lineage>
</organism>
<sequence>MRGALASFLCCCSLLGKWLSWAATAIFAASWRNQTANGWYLKQNRGFIKPPPKIGNEAAELQSPGKILRKVEWRRCRRHHQKKRSLQSIEIDGPEESPLKRRRSQPKKQWRFWLPHSSELEGEESVQVPFAGEKSPNPANWVEQHVPIAGLGQGLAIGEGIDPLNSHLGCSQMIHLPVGGVTPDVMSVKTQTPVQKASIAAGEKMDGPAASSPRLSWCGGEIHGRLRLSRILGPLFW</sequence>
<reference evidence="3 4" key="1">
    <citation type="submission" date="2024-04" db="EMBL/GenBank/DDBJ databases">
        <authorList>
            <person name="Fracassetti M."/>
        </authorList>
    </citation>
    <scope>NUCLEOTIDE SEQUENCE [LARGE SCALE GENOMIC DNA]</scope>
</reference>
<gene>
    <name evidence="3" type="ORF">LTRI10_LOCUS12201</name>
</gene>
<keyword evidence="4" id="KW-1185">Reference proteome</keyword>
<feature type="region of interest" description="Disordered" evidence="1">
    <location>
        <begin position="84"/>
        <end position="108"/>
    </location>
</feature>
<feature type="signal peptide" evidence="2">
    <location>
        <begin position="1"/>
        <end position="22"/>
    </location>
</feature>
<keyword evidence="2" id="KW-0732">Signal</keyword>
<feature type="chain" id="PRO_5043494775" evidence="2">
    <location>
        <begin position="23"/>
        <end position="237"/>
    </location>
</feature>
<protein>
    <submittedName>
        <fullName evidence="3">Uncharacterized protein</fullName>
    </submittedName>
</protein>
<evidence type="ECO:0000256" key="1">
    <source>
        <dbReference type="SAM" id="MobiDB-lite"/>
    </source>
</evidence>
<proteinExistence type="predicted"/>
<accession>A0AAV2D8A1</accession>
<name>A0AAV2D8A1_9ROSI</name>
<evidence type="ECO:0000313" key="3">
    <source>
        <dbReference type="EMBL" id="CAL1369759.1"/>
    </source>
</evidence>
<evidence type="ECO:0000256" key="2">
    <source>
        <dbReference type="SAM" id="SignalP"/>
    </source>
</evidence>
<dbReference type="AlphaFoldDB" id="A0AAV2D8A1"/>
<dbReference type="Proteomes" id="UP001497516">
    <property type="component" value="Chromosome 2"/>
</dbReference>
<evidence type="ECO:0000313" key="4">
    <source>
        <dbReference type="Proteomes" id="UP001497516"/>
    </source>
</evidence>
<dbReference type="EMBL" id="OZ034815">
    <property type="protein sequence ID" value="CAL1369759.1"/>
    <property type="molecule type" value="Genomic_DNA"/>
</dbReference>